<dbReference type="InterPro" id="IPR036961">
    <property type="entry name" value="Kinesin_motor_dom_sf"/>
</dbReference>
<reference evidence="7" key="1">
    <citation type="journal article" date="2006" name="Science">
        <title>Ancient noncoding elements conserved in the human genome.</title>
        <authorList>
            <person name="Venkatesh B."/>
            <person name="Kirkness E.F."/>
            <person name="Loh Y.H."/>
            <person name="Halpern A.L."/>
            <person name="Lee A.P."/>
            <person name="Johnson J."/>
            <person name="Dandona N."/>
            <person name="Viswanathan L.D."/>
            <person name="Tay A."/>
            <person name="Venter J.C."/>
            <person name="Strausberg R.L."/>
            <person name="Brenner S."/>
        </authorList>
    </citation>
    <scope>NUCLEOTIDE SEQUENCE [LARGE SCALE GENOMIC DNA]</scope>
</reference>
<evidence type="ECO:0000313" key="7">
    <source>
        <dbReference type="Proteomes" id="UP000314986"/>
    </source>
</evidence>
<organism evidence="6 7">
    <name type="scientific">Callorhinchus milii</name>
    <name type="common">Ghost shark</name>
    <dbReference type="NCBI Taxonomy" id="7868"/>
    <lineage>
        <taxon>Eukaryota</taxon>
        <taxon>Metazoa</taxon>
        <taxon>Chordata</taxon>
        <taxon>Craniata</taxon>
        <taxon>Vertebrata</taxon>
        <taxon>Chondrichthyes</taxon>
        <taxon>Holocephali</taxon>
        <taxon>Chimaeriformes</taxon>
        <taxon>Callorhinchidae</taxon>
        <taxon>Callorhinchus</taxon>
    </lineage>
</organism>
<evidence type="ECO:0000259" key="5">
    <source>
        <dbReference type="PROSITE" id="PS50067"/>
    </source>
</evidence>
<sequence length="391" mass="45350">MNLFMHDRNELYPSKSFMQIIELPGAETLAEDKNVLHSPEWPLLCRSLMAFSQVVNNLARSPDPDRVIDYSESKLTQLLQEALGGNCKTRVICCLRSNPEPKLLAKVLRTCTDLSQVKNFPVLNEYCVESLIIQYRARIQALGQEPDQAGNTKGQPNKVNAPKDQIWRLNNENVFLRDKNERLYHKLGELQETMAQMAGSKADLSSKLVFSEEEKLKISKDLIDLQIETNKMREKYEAENFELKNKILILENRAVELEIQKDRSSRELEMGEDRLQAMEKTRKELADEYVVLKSNYLALSKEHEKEAEEVVASESERNRVEKNLLGNQEEIKEQIENMKKSHEEQQRIMEERIVKMGKELQEAKRAIRNTHHQLSEQSVVRIERVTAGEEE</sequence>
<dbReference type="InterPro" id="IPR039873">
    <property type="entry name" value="CCDC78"/>
</dbReference>
<dbReference type="Pfam" id="PF14739">
    <property type="entry name" value="DUF4472"/>
    <property type="match status" value="1"/>
</dbReference>
<dbReference type="GO" id="GO:0005737">
    <property type="term" value="C:cytoplasm"/>
    <property type="evidence" value="ECO:0007669"/>
    <property type="project" value="TreeGrafter"/>
</dbReference>
<dbReference type="AlphaFoldDB" id="A0A4W3I1I1"/>
<dbReference type="InterPro" id="IPR001752">
    <property type="entry name" value="Kinesin_motor_dom"/>
</dbReference>
<reference evidence="6" key="4">
    <citation type="submission" date="2025-08" db="UniProtKB">
        <authorList>
            <consortium name="Ensembl"/>
        </authorList>
    </citation>
    <scope>IDENTIFICATION</scope>
</reference>
<keyword evidence="1" id="KW-0547">Nucleotide-binding</keyword>
<name>A0A4W3I1I1_CALMI</name>
<evidence type="ECO:0000256" key="4">
    <source>
        <dbReference type="SAM" id="Coils"/>
    </source>
</evidence>
<comment type="caution">
    <text evidence="3">Lacks conserved residue(s) required for the propagation of feature annotation.</text>
</comment>
<keyword evidence="2" id="KW-0067">ATP-binding</keyword>
<dbReference type="Pfam" id="PF00225">
    <property type="entry name" value="Kinesin"/>
    <property type="match status" value="1"/>
</dbReference>
<evidence type="ECO:0000256" key="3">
    <source>
        <dbReference type="PROSITE-ProRule" id="PRU00283"/>
    </source>
</evidence>
<feature type="coiled-coil region" evidence="4">
    <location>
        <begin position="233"/>
        <end position="366"/>
    </location>
</feature>
<dbReference type="Proteomes" id="UP000314986">
    <property type="component" value="Unassembled WGS sequence"/>
</dbReference>
<dbReference type="Gene3D" id="3.40.850.10">
    <property type="entry name" value="Kinesin motor domain"/>
    <property type="match status" value="1"/>
</dbReference>
<dbReference type="GO" id="GO:0007018">
    <property type="term" value="P:microtubule-based movement"/>
    <property type="evidence" value="ECO:0007669"/>
    <property type="project" value="InterPro"/>
</dbReference>
<reference evidence="7" key="2">
    <citation type="journal article" date="2007" name="PLoS Biol.">
        <title>Survey sequencing and comparative analysis of the elephant shark (Callorhinchus milii) genome.</title>
        <authorList>
            <person name="Venkatesh B."/>
            <person name="Kirkness E.F."/>
            <person name="Loh Y.H."/>
            <person name="Halpern A.L."/>
            <person name="Lee A.P."/>
            <person name="Johnson J."/>
            <person name="Dandona N."/>
            <person name="Viswanathan L.D."/>
            <person name="Tay A."/>
            <person name="Venter J.C."/>
            <person name="Strausberg R.L."/>
            <person name="Brenner S."/>
        </authorList>
    </citation>
    <scope>NUCLEOTIDE SEQUENCE [LARGE SCALE GENOMIC DNA]</scope>
</reference>
<dbReference type="PROSITE" id="PS50067">
    <property type="entry name" value="KINESIN_MOTOR_2"/>
    <property type="match status" value="1"/>
</dbReference>
<feature type="domain" description="Kinesin motor" evidence="5">
    <location>
        <begin position="1"/>
        <end position="120"/>
    </location>
</feature>
<accession>A0A4W3I1I1</accession>
<dbReference type="Ensembl" id="ENSCMIT00000015338.1">
    <property type="protein sequence ID" value="ENSCMIP00000015024.1"/>
    <property type="gene ID" value="ENSCMIG00000007376.1"/>
</dbReference>
<reference evidence="6" key="5">
    <citation type="submission" date="2025-09" db="UniProtKB">
        <authorList>
            <consortium name="Ensembl"/>
        </authorList>
    </citation>
    <scope>IDENTIFICATION</scope>
</reference>
<protein>
    <recommendedName>
        <fullName evidence="5">Kinesin motor domain-containing protein</fullName>
    </recommendedName>
</protein>
<dbReference type="GO" id="GO:0003777">
    <property type="term" value="F:microtubule motor activity"/>
    <property type="evidence" value="ECO:0007669"/>
    <property type="project" value="InterPro"/>
</dbReference>
<comment type="similarity">
    <text evidence="3">Belongs to the TRAFAC class myosin-kinesin ATPase superfamily. Kinesin family.</text>
</comment>
<dbReference type="PRINTS" id="PR00380">
    <property type="entry name" value="KINESINHEAVY"/>
</dbReference>
<dbReference type="PANTHER" id="PTHR22106:SF5">
    <property type="entry name" value="COILED-COIL DOMAIN-CONTAINING PROTEIN 78"/>
    <property type="match status" value="1"/>
</dbReference>
<dbReference type="InterPro" id="IPR027417">
    <property type="entry name" value="P-loop_NTPase"/>
</dbReference>
<evidence type="ECO:0000313" key="6">
    <source>
        <dbReference type="Ensembl" id="ENSCMIP00000015024.1"/>
    </source>
</evidence>
<dbReference type="GO" id="GO:0005524">
    <property type="term" value="F:ATP binding"/>
    <property type="evidence" value="ECO:0007669"/>
    <property type="project" value="UniProtKB-KW"/>
</dbReference>
<dbReference type="GO" id="GO:0008017">
    <property type="term" value="F:microtubule binding"/>
    <property type="evidence" value="ECO:0007669"/>
    <property type="project" value="InterPro"/>
</dbReference>
<keyword evidence="7" id="KW-1185">Reference proteome</keyword>
<proteinExistence type="inferred from homology"/>
<dbReference type="PANTHER" id="PTHR22106">
    <property type="entry name" value="COILED-COIL DOMAIN-CONTAINING PROTEIN 78"/>
    <property type="match status" value="1"/>
</dbReference>
<dbReference type="SUPFAM" id="SSF52540">
    <property type="entry name" value="P-loop containing nucleoside triphosphate hydrolases"/>
    <property type="match status" value="1"/>
</dbReference>
<evidence type="ECO:0000256" key="2">
    <source>
        <dbReference type="ARBA" id="ARBA00022840"/>
    </source>
</evidence>
<dbReference type="GeneTree" id="ENSGT00390000013678"/>
<dbReference type="InterPro" id="IPR029329">
    <property type="entry name" value="DUF4472"/>
</dbReference>
<evidence type="ECO:0000256" key="1">
    <source>
        <dbReference type="ARBA" id="ARBA00022741"/>
    </source>
</evidence>
<keyword evidence="4" id="KW-0175">Coiled coil</keyword>
<reference evidence="7" key="3">
    <citation type="journal article" date="2014" name="Nature">
        <title>Elephant shark genome provides unique insights into gnathostome evolution.</title>
        <authorList>
            <consortium name="International Elephant Shark Genome Sequencing Consortium"/>
            <person name="Venkatesh B."/>
            <person name="Lee A.P."/>
            <person name="Ravi V."/>
            <person name="Maurya A.K."/>
            <person name="Lian M.M."/>
            <person name="Swann J.B."/>
            <person name="Ohta Y."/>
            <person name="Flajnik M.F."/>
            <person name="Sutoh Y."/>
            <person name="Kasahara M."/>
            <person name="Hoon S."/>
            <person name="Gangu V."/>
            <person name="Roy S.W."/>
            <person name="Irimia M."/>
            <person name="Korzh V."/>
            <person name="Kondrychyn I."/>
            <person name="Lim Z.W."/>
            <person name="Tay B.H."/>
            <person name="Tohari S."/>
            <person name="Kong K.W."/>
            <person name="Ho S."/>
            <person name="Lorente-Galdos B."/>
            <person name="Quilez J."/>
            <person name="Marques-Bonet T."/>
            <person name="Raney B.J."/>
            <person name="Ingham P.W."/>
            <person name="Tay A."/>
            <person name="Hillier L.W."/>
            <person name="Minx P."/>
            <person name="Boehm T."/>
            <person name="Wilson R.K."/>
            <person name="Brenner S."/>
            <person name="Warren W.C."/>
        </authorList>
    </citation>
    <scope>NUCLEOTIDE SEQUENCE [LARGE SCALE GENOMIC DNA]</scope>
</reference>